<dbReference type="SUPFAM" id="SSF143100">
    <property type="entry name" value="TTHA1013/TTHA0281-like"/>
    <property type="match status" value="1"/>
</dbReference>
<keyword evidence="3" id="KW-1185">Reference proteome</keyword>
<dbReference type="Gene3D" id="3.30.160.250">
    <property type="match status" value="1"/>
</dbReference>
<dbReference type="KEGG" id="blag:BLTE_35890"/>
<dbReference type="EMBL" id="AP018907">
    <property type="protein sequence ID" value="BBF94904.1"/>
    <property type="molecule type" value="Genomic_DNA"/>
</dbReference>
<protein>
    <submittedName>
        <fullName evidence="2">HicB family protein</fullName>
    </submittedName>
</protein>
<dbReference type="InterPro" id="IPR031807">
    <property type="entry name" value="HicB-like"/>
</dbReference>
<dbReference type="PANTHER" id="PTHR34504">
    <property type="entry name" value="ANTITOXIN HICB"/>
    <property type="match status" value="1"/>
</dbReference>
<gene>
    <name evidence="2" type="ORF">BLTE_35890</name>
</gene>
<dbReference type="OrthoDB" id="9807959at2"/>
<accession>A0A348G5S1</accession>
<dbReference type="InterPro" id="IPR051404">
    <property type="entry name" value="TA_system_antitoxin"/>
</dbReference>
<name>A0A348G5S1_9HYPH</name>
<proteinExistence type="predicted"/>
<dbReference type="RefSeq" id="WP_126401943.1">
    <property type="nucleotide sequence ID" value="NZ_AP018907.1"/>
</dbReference>
<dbReference type="Pfam" id="PF15919">
    <property type="entry name" value="HicB_lk_antitox"/>
    <property type="match status" value="1"/>
</dbReference>
<organism evidence="2 3">
    <name type="scientific">Blastochloris tepida</name>
    <dbReference type="NCBI Taxonomy" id="2233851"/>
    <lineage>
        <taxon>Bacteria</taxon>
        <taxon>Pseudomonadati</taxon>
        <taxon>Pseudomonadota</taxon>
        <taxon>Alphaproteobacteria</taxon>
        <taxon>Hyphomicrobiales</taxon>
        <taxon>Blastochloridaceae</taxon>
        <taxon>Blastochloris</taxon>
    </lineage>
</organism>
<dbReference type="InterPro" id="IPR035069">
    <property type="entry name" value="TTHA1013/TTHA0281-like"/>
</dbReference>
<reference evidence="2 3" key="1">
    <citation type="submission" date="2018-08" db="EMBL/GenBank/DDBJ databases">
        <title>Complete genome sequencing of Blastochloris tepida GI.</title>
        <authorList>
            <person name="Tsukatani Y."/>
            <person name="Mori H."/>
        </authorList>
    </citation>
    <scope>NUCLEOTIDE SEQUENCE [LARGE SCALE GENOMIC DNA]</scope>
    <source>
        <strain evidence="2 3">GI</strain>
    </source>
</reference>
<sequence>MTRNDPTRLEYPVVVEPLSEADGGGFAAIVPDLPGCMSDGETPEEAIVNVQDAIRAWIEAAHDLGREVPAPSRHLGGTILSAAE</sequence>
<evidence type="ECO:0000313" key="3">
    <source>
        <dbReference type="Proteomes" id="UP000266934"/>
    </source>
</evidence>
<dbReference type="Proteomes" id="UP000266934">
    <property type="component" value="Chromosome"/>
</dbReference>
<dbReference type="AlphaFoldDB" id="A0A348G5S1"/>
<evidence type="ECO:0000259" key="1">
    <source>
        <dbReference type="Pfam" id="PF15919"/>
    </source>
</evidence>
<feature type="domain" description="HicB-like antitoxin of toxin-antitoxin system" evidence="1">
    <location>
        <begin position="11"/>
        <end position="72"/>
    </location>
</feature>
<dbReference type="PANTHER" id="PTHR34504:SF2">
    <property type="entry name" value="UPF0150 PROTEIN SSL0259"/>
    <property type="match status" value="1"/>
</dbReference>
<evidence type="ECO:0000313" key="2">
    <source>
        <dbReference type="EMBL" id="BBF94904.1"/>
    </source>
</evidence>